<dbReference type="AlphaFoldDB" id="A0AAV1JXQ6"/>
<evidence type="ECO:0000256" key="1">
    <source>
        <dbReference type="SAM" id="SignalP"/>
    </source>
</evidence>
<organism evidence="2 3">
    <name type="scientific">Leptosia nina</name>
    <dbReference type="NCBI Taxonomy" id="320188"/>
    <lineage>
        <taxon>Eukaryota</taxon>
        <taxon>Metazoa</taxon>
        <taxon>Ecdysozoa</taxon>
        <taxon>Arthropoda</taxon>
        <taxon>Hexapoda</taxon>
        <taxon>Insecta</taxon>
        <taxon>Pterygota</taxon>
        <taxon>Neoptera</taxon>
        <taxon>Endopterygota</taxon>
        <taxon>Lepidoptera</taxon>
        <taxon>Glossata</taxon>
        <taxon>Ditrysia</taxon>
        <taxon>Papilionoidea</taxon>
        <taxon>Pieridae</taxon>
        <taxon>Pierinae</taxon>
        <taxon>Leptosia</taxon>
    </lineage>
</organism>
<dbReference type="Proteomes" id="UP001497472">
    <property type="component" value="Unassembled WGS sequence"/>
</dbReference>
<sequence>MFSSYFIFALIFGLVHSQGEPSIDEALNSLPPELQGKVEQKQLEAIQNKSVEIFKEKCEKNGGPGAYENAESASKGFSTCISALVNPGQLQQEIDEAKPKGQVDEVFKKYCDKTPDFRNCFMNMTDAVKPCFSEEERNGLKTVNNITEQLAEFICFKEGDRIALFIAENGPECIQEKQEDIQRCFNSTIGTSFNIGEGNFTADAMPKIAFGEKECGQFTELQKCVVISLETCSSPTSANIVESLFKFILKSTPCKEFIARDAAKKRAQSAQEEKKPNSAHSFALSGLALSAAVLKSIF</sequence>
<protein>
    <recommendedName>
        <fullName evidence="4">27 kDa hemolymph protein</fullName>
    </recommendedName>
</protein>
<keyword evidence="1" id="KW-0732">Signal</keyword>
<proteinExistence type="predicted"/>
<evidence type="ECO:0000313" key="2">
    <source>
        <dbReference type="EMBL" id="CAK1552879.1"/>
    </source>
</evidence>
<evidence type="ECO:0008006" key="4">
    <source>
        <dbReference type="Google" id="ProtNLM"/>
    </source>
</evidence>
<gene>
    <name evidence="2" type="ORF">LNINA_LOCUS11907</name>
</gene>
<reference evidence="2 3" key="1">
    <citation type="submission" date="2023-11" db="EMBL/GenBank/DDBJ databases">
        <authorList>
            <person name="Okamura Y."/>
        </authorList>
    </citation>
    <scope>NUCLEOTIDE SEQUENCE [LARGE SCALE GENOMIC DNA]</scope>
</reference>
<dbReference type="InterPro" id="IPR009832">
    <property type="entry name" value="DUF1397"/>
</dbReference>
<comment type="caution">
    <text evidence="2">The sequence shown here is derived from an EMBL/GenBank/DDBJ whole genome shotgun (WGS) entry which is preliminary data.</text>
</comment>
<feature type="chain" id="PRO_5043886380" description="27 kDa hemolymph protein" evidence="1">
    <location>
        <begin position="18"/>
        <end position="298"/>
    </location>
</feature>
<dbReference type="Pfam" id="PF07165">
    <property type="entry name" value="DUF1397"/>
    <property type="match status" value="1"/>
</dbReference>
<dbReference type="EMBL" id="CAVLEF010000163">
    <property type="protein sequence ID" value="CAK1552879.1"/>
    <property type="molecule type" value="Genomic_DNA"/>
</dbReference>
<dbReference type="PANTHER" id="PTHR20997:SF2">
    <property type="entry name" value="EG:BACR42I17.2 PROTEIN-RELATED"/>
    <property type="match status" value="1"/>
</dbReference>
<keyword evidence="3" id="KW-1185">Reference proteome</keyword>
<accession>A0AAV1JXQ6</accession>
<feature type="signal peptide" evidence="1">
    <location>
        <begin position="1"/>
        <end position="17"/>
    </location>
</feature>
<evidence type="ECO:0000313" key="3">
    <source>
        <dbReference type="Proteomes" id="UP001497472"/>
    </source>
</evidence>
<name>A0AAV1JXQ6_9NEOP</name>
<dbReference type="PANTHER" id="PTHR20997">
    <property type="entry name" value="EG:BACR42I17.2 PROTEIN-RELATED"/>
    <property type="match status" value="1"/>
</dbReference>